<dbReference type="Gene3D" id="1.10.132.20">
    <property type="entry name" value="Ribosome-recycling factor"/>
    <property type="match status" value="1"/>
</dbReference>
<dbReference type="AlphaFoldDB" id="A0A6G1HZ05"/>
<keyword evidence="2" id="KW-0648">Protein biosynthesis</keyword>
<comment type="similarity">
    <text evidence="1">Belongs to the RRF family.</text>
</comment>
<dbReference type="Proteomes" id="UP000799640">
    <property type="component" value="Unassembled WGS sequence"/>
</dbReference>
<dbReference type="GO" id="GO:0005739">
    <property type="term" value="C:mitochondrion"/>
    <property type="evidence" value="ECO:0007669"/>
    <property type="project" value="TreeGrafter"/>
</dbReference>
<dbReference type="PANTHER" id="PTHR20982:SF3">
    <property type="entry name" value="MITOCHONDRIAL RIBOSOME RECYCLING FACTOR PSEUDO 1"/>
    <property type="match status" value="1"/>
</dbReference>
<organism evidence="5 6">
    <name type="scientific">Trichodelitschia bisporula</name>
    <dbReference type="NCBI Taxonomy" id="703511"/>
    <lineage>
        <taxon>Eukaryota</taxon>
        <taxon>Fungi</taxon>
        <taxon>Dikarya</taxon>
        <taxon>Ascomycota</taxon>
        <taxon>Pezizomycotina</taxon>
        <taxon>Dothideomycetes</taxon>
        <taxon>Dothideomycetes incertae sedis</taxon>
        <taxon>Phaeotrichales</taxon>
        <taxon>Phaeotrichaceae</taxon>
        <taxon>Trichodelitschia</taxon>
    </lineage>
</organism>
<dbReference type="Pfam" id="PF01765">
    <property type="entry name" value="RRF"/>
    <property type="match status" value="1"/>
</dbReference>
<dbReference type="OrthoDB" id="407355at2759"/>
<reference evidence="5" key="1">
    <citation type="journal article" date="2020" name="Stud. Mycol.">
        <title>101 Dothideomycetes genomes: a test case for predicting lifestyles and emergence of pathogens.</title>
        <authorList>
            <person name="Haridas S."/>
            <person name="Albert R."/>
            <person name="Binder M."/>
            <person name="Bloem J."/>
            <person name="Labutti K."/>
            <person name="Salamov A."/>
            <person name="Andreopoulos B."/>
            <person name="Baker S."/>
            <person name="Barry K."/>
            <person name="Bills G."/>
            <person name="Bluhm B."/>
            <person name="Cannon C."/>
            <person name="Castanera R."/>
            <person name="Culley D."/>
            <person name="Daum C."/>
            <person name="Ezra D."/>
            <person name="Gonzalez J."/>
            <person name="Henrissat B."/>
            <person name="Kuo A."/>
            <person name="Liang C."/>
            <person name="Lipzen A."/>
            <person name="Lutzoni F."/>
            <person name="Magnuson J."/>
            <person name="Mondo S."/>
            <person name="Nolan M."/>
            <person name="Ohm R."/>
            <person name="Pangilinan J."/>
            <person name="Park H.-J."/>
            <person name="Ramirez L."/>
            <person name="Alfaro M."/>
            <person name="Sun H."/>
            <person name="Tritt A."/>
            <person name="Yoshinaga Y."/>
            <person name="Zwiers L.-H."/>
            <person name="Turgeon B."/>
            <person name="Goodwin S."/>
            <person name="Spatafora J."/>
            <person name="Crous P."/>
            <person name="Grigoriev I."/>
        </authorList>
    </citation>
    <scope>NUCLEOTIDE SEQUENCE</scope>
    <source>
        <strain evidence="5">CBS 262.69</strain>
    </source>
</reference>
<proteinExistence type="inferred from homology"/>
<dbReference type="EMBL" id="ML996694">
    <property type="protein sequence ID" value="KAF2401049.1"/>
    <property type="molecule type" value="Genomic_DNA"/>
</dbReference>
<sequence length="261" mass="28257">MAARLPNLARAMRLTRPRSFICARCQTVAVPARALSTTPPLLKKKGKANLSHAHTDSTPPVDTAGHATAVDNAFDFSTLESRMLRAIETFTHELSKLRAGGRMNTESIEDLKVVITKGEKATLRIGELAQVVPKGRVMTVIVADADHVKPIKTAIASSWLGIMPQGPTDEAPTTLTVPVPPPTGETKLAALATASKLSEEALHQIREARGAHQKKLRAMGVAKTVRPDDLQKAQKQMDELVKKHNEDVKRILDNAKKALQG</sequence>
<dbReference type="GO" id="GO:0043023">
    <property type="term" value="F:ribosomal large subunit binding"/>
    <property type="evidence" value="ECO:0007669"/>
    <property type="project" value="TreeGrafter"/>
</dbReference>
<dbReference type="GO" id="GO:0006412">
    <property type="term" value="P:translation"/>
    <property type="evidence" value="ECO:0007669"/>
    <property type="project" value="UniProtKB-KW"/>
</dbReference>
<dbReference type="InterPro" id="IPR002661">
    <property type="entry name" value="Ribosome_recyc_fac"/>
</dbReference>
<feature type="domain" description="Ribosome recycling factor" evidence="4">
    <location>
        <begin position="91"/>
        <end position="259"/>
    </location>
</feature>
<evidence type="ECO:0000256" key="1">
    <source>
        <dbReference type="ARBA" id="ARBA00005912"/>
    </source>
</evidence>
<accession>A0A6G1HZ05</accession>
<evidence type="ECO:0000313" key="6">
    <source>
        <dbReference type="Proteomes" id="UP000799640"/>
    </source>
</evidence>
<dbReference type="PANTHER" id="PTHR20982">
    <property type="entry name" value="RIBOSOME RECYCLING FACTOR"/>
    <property type="match status" value="1"/>
</dbReference>
<dbReference type="InterPro" id="IPR023584">
    <property type="entry name" value="Ribosome_recyc_fac_dom"/>
</dbReference>
<dbReference type="SUPFAM" id="SSF55194">
    <property type="entry name" value="Ribosome recycling factor, RRF"/>
    <property type="match status" value="1"/>
</dbReference>
<dbReference type="InterPro" id="IPR036191">
    <property type="entry name" value="RRF_sf"/>
</dbReference>
<name>A0A6G1HZ05_9PEZI</name>
<dbReference type="Gene3D" id="3.30.1360.40">
    <property type="match status" value="1"/>
</dbReference>
<keyword evidence="6" id="KW-1185">Reference proteome</keyword>
<evidence type="ECO:0000259" key="4">
    <source>
        <dbReference type="Pfam" id="PF01765"/>
    </source>
</evidence>
<comment type="function">
    <text evidence="3">Necessary for protein synthesis in mitochondria. Functions as a ribosome recycling factor in mitochondria.</text>
</comment>
<gene>
    <name evidence="5" type="ORF">EJ06DRAFT_530123</name>
</gene>
<protein>
    <submittedName>
        <fullName evidence="5">Ribosome recycling factor</fullName>
    </submittedName>
</protein>
<evidence type="ECO:0000313" key="5">
    <source>
        <dbReference type="EMBL" id="KAF2401049.1"/>
    </source>
</evidence>
<evidence type="ECO:0000256" key="3">
    <source>
        <dbReference type="ARBA" id="ARBA00024909"/>
    </source>
</evidence>
<evidence type="ECO:0000256" key="2">
    <source>
        <dbReference type="ARBA" id="ARBA00022917"/>
    </source>
</evidence>